<dbReference type="CDD" id="cd01763">
    <property type="entry name" value="Ubl_SUMO_like"/>
    <property type="match status" value="1"/>
</dbReference>
<dbReference type="PaxDb" id="121845-A0A3Q0IW51"/>
<dbReference type="InterPro" id="IPR000626">
    <property type="entry name" value="Ubiquitin-like_dom"/>
</dbReference>
<evidence type="ECO:0000313" key="6">
    <source>
        <dbReference type="RefSeq" id="XP_026678868.1"/>
    </source>
</evidence>
<evidence type="ECO:0000256" key="2">
    <source>
        <dbReference type="ARBA" id="ARBA00023242"/>
    </source>
</evidence>
<feature type="compositionally biased region" description="Acidic residues" evidence="3">
    <location>
        <begin position="94"/>
        <end position="110"/>
    </location>
</feature>
<dbReference type="CTD" id="42748"/>
<feature type="compositionally biased region" description="Low complexity" evidence="3">
    <location>
        <begin position="26"/>
        <end position="46"/>
    </location>
</feature>
<feature type="region of interest" description="Disordered" evidence="3">
    <location>
        <begin position="22"/>
        <end position="124"/>
    </location>
</feature>
<dbReference type="PANTHER" id="PTHR47187:SF1">
    <property type="entry name" value="NFATC2-INTERACTING PROTEIN"/>
    <property type="match status" value="1"/>
</dbReference>
<evidence type="ECO:0000256" key="3">
    <source>
        <dbReference type="SAM" id="MobiDB-lite"/>
    </source>
</evidence>
<dbReference type="GO" id="GO:0005634">
    <property type="term" value="C:nucleus"/>
    <property type="evidence" value="ECO:0007669"/>
    <property type="project" value="UniProtKB-SubCell"/>
</dbReference>
<dbReference type="GeneID" id="103508460"/>
<feature type="region of interest" description="Disordered" evidence="3">
    <location>
        <begin position="139"/>
        <end position="185"/>
    </location>
</feature>
<keyword evidence="5" id="KW-1185">Reference proteome</keyword>
<dbReference type="InterPro" id="IPR029071">
    <property type="entry name" value="Ubiquitin-like_domsf"/>
</dbReference>
<comment type="subcellular location">
    <subcellularLocation>
        <location evidence="1">Nucleus</location>
    </subcellularLocation>
</comment>
<organism evidence="5 6">
    <name type="scientific">Diaphorina citri</name>
    <name type="common">Asian citrus psyllid</name>
    <dbReference type="NCBI Taxonomy" id="121845"/>
    <lineage>
        <taxon>Eukaryota</taxon>
        <taxon>Metazoa</taxon>
        <taxon>Ecdysozoa</taxon>
        <taxon>Arthropoda</taxon>
        <taxon>Hexapoda</taxon>
        <taxon>Insecta</taxon>
        <taxon>Pterygota</taxon>
        <taxon>Neoptera</taxon>
        <taxon>Paraneoptera</taxon>
        <taxon>Hemiptera</taxon>
        <taxon>Sternorrhyncha</taxon>
        <taxon>Psylloidea</taxon>
        <taxon>Psyllidae</taxon>
        <taxon>Diaphorininae</taxon>
        <taxon>Diaphorina</taxon>
    </lineage>
</organism>
<protein>
    <submittedName>
        <fullName evidence="6">Uncharacterized protein CG4449 isoform X1</fullName>
    </submittedName>
</protein>
<gene>
    <name evidence="6" type="primary">LOC103508460</name>
</gene>
<proteinExistence type="predicted"/>
<feature type="compositionally biased region" description="Basic and acidic residues" evidence="3">
    <location>
        <begin position="74"/>
        <end position="93"/>
    </location>
</feature>
<name>A0A3Q0IW51_DIACI</name>
<sequence>MEGTSVPYGWVHKESLNSVKVKQKDSLNSVNVKQSSSSLSGPKGQSMKASFNSSMDDEDDDFDFYSNPAAQYNKIKEQKEKEAAAKRKLLEQKFDDEEFMNESLSLEEESGKDNPASEQNTKDNIPPVVVVDNIIEITDSQSPKNYTEESYEEEKISSNRRTTRSSTRRRGRGRGSKSTSIFSGGLVNKRNSRKTSLDKGIERLEEVASKLKAVRNNNVPIVLNDSPVLLDSDNECDDSEEIVNVKVVWRHGEPHSFPIMKKKDLGSIYEFFAKQENVSIQNILLSKNEKVLSPHSTPLSIEYKVTDILEGGILQNGIQKPSNNQHDKDCIEVKVQQKNVKKPLLIQLHKSNDMNIFAKKVASELGIDVSKLKFTFDGDTLDLEETVESLDLDGGECFDLVILS</sequence>
<reference evidence="6" key="1">
    <citation type="submission" date="2025-08" db="UniProtKB">
        <authorList>
            <consortium name="RefSeq"/>
        </authorList>
    </citation>
    <scope>IDENTIFICATION</scope>
</reference>
<dbReference type="InterPro" id="IPR052324">
    <property type="entry name" value="NFATC2-Int_DNA_Repair"/>
</dbReference>
<dbReference type="Proteomes" id="UP000079169">
    <property type="component" value="Unplaced"/>
</dbReference>
<feature type="compositionally biased region" description="Basic residues" evidence="3">
    <location>
        <begin position="161"/>
        <end position="175"/>
    </location>
</feature>
<accession>A0A3Q0IW51</accession>
<evidence type="ECO:0000313" key="5">
    <source>
        <dbReference type="Proteomes" id="UP000079169"/>
    </source>
</evidence>
<dbReference type="AlphaFoldDB" id="A0A3Q0IW51"/>
<dbReference type="InterPro" id="IPR022617">
    <property type="entry name" value="Rad60/SUMO-like_dom"/>
</dbReference>
<evidence type="ECO:0000256" key="1">
    <source>
        <dbReference type="ARBA" id="ARBA00004123"/>
    </source>
</evidence>
<dbReference type="Pfam" id="PF11976">
    <property type="entry name" value="Rad60-SLD"/>
    <property type="match status" value="1"/>
</dbReference>
<dbReference type="RefSeq" id="XP_026678868.1">
    <property type="nucleotide sequence ID" value="XM_026823067.1"/>
</dbReference>
<dbReference type="SUPFAM" id="SSF54236">
    <property type="entry name" value="Ubiquitin-like"/>
    <property type="match status" value="2"/>
</dbReference>
<keyword evidence="2" id="KW-0539">Nucleus</keyword>
<evidence type="ECO:0000259" key="4">
    <source>
        <dbReference type="PROSITE" id="PS50053"/>
    </source>
</evidence>
<feature type="domain" description="Ubiquitin-like" evidence="4">
    <location>
        <begin position="331"/>
        <end position="404"/>
    </location>
</feature>
<dbReference type="PANTHER" id="PTHR47187">
    <property type="entry name" value="NFATC2-INTERACTING PROTEIN"/>
    <property type="match status" value="1"/>
</dbReference>
<dbReference type="GO" id="GO:0045944">
    <property type="term" value="P:positive regulation of transcription by RNA polymerase II"/>
    <property type="evidence" value="ECO:0007669"/>
    <property type="project" value="TreeGrafter"/>
</dbReference>
<dbReference type="STRING" id="121845.A0A3Q0IW51"/>
<dbReference type="PROSITE" id="PS50053">
    <property type="entry name" value="UBIQUITIN_2"/>
    <property type="match status" value="1"/>
</dbReference>
<dbReference type="Gene3D" id="3.10.20.90">
    <property type="entry name" value="Phosphatidylinositol 3-kinase Catalytic Subunit, Chain A, domain 1"/>
    <property type="match status" value="2"/>
</dbReference>